<dbReference type="Gene3D" id="1.20.80.10">
    <property type="match status" value="1"/>
</dbReference>
<dbReference type="PROSITE" id="PS51228">
    <property type="entry name" value="ACB_2"/>
    <property type="match status" value="1"/>
</dbReference>
<name>A0A061SK90_9CHLO</name>
<proteinExistence type="inferred from homology"/>
<organism evidence="4">
    <name type="scientific">Tetraselmis sp. GSL018</name>
    <dbReference type="NCBI Taxonomy" id="582737"/>
    <lineage>
        <taxon>Eukaryota</taxon>
        <taxon>Viridiplantae</taxon>
        <taxon>Chlorophyta</taxon>
        <taxon>core chlorophytes</taxon>
        <taxon>Chlorodendrophyceae</taxon>
        <taxon>Chlorodendrales</taxon>
        <taxon>Chlorodendraceae</taxon>
        <taxon>Tetraselmis</taxon>
    </lineage>
</organism>
<dbReference type="EMBL" id="GBEZ01000161">
    <property type="protein sequence ID" value="JAC84703.1"/>
    <property type="molecule type" value="Transcribed_RNA"/>
</dbReference>
<reference evidence="4" key="1">
    <citation type="submission" date="2014-05" db="EMBL/GenBank/DDBJ databases">
        <title>The transcriptome of the halophilic microalga Tetraselmis sp. GSL018 isolated from the Great Salt Lake, Utah.</title>
        <authorList>
            <person name="Jinkerson R.E."/>
            <person name="D'Adamo S."/>
            <person name="Posewitz M.C."/>
        </authorList>
    </citation>
    <scope>NUCLEOTIDE SEQUENCE</scope>
    <source>
        <strain evidence="4">GSL018</strain>
    </source>
</reference>
<dbReference type="InterPro" id="IPR014352">
    <property type="entry name" value="FERM/acyl-CoA-bd_prot_sf"/>
</dbReference>
<dbReference type="GO" id="GO:0006631">
    <property type="term" value="P:fatty acid metabolic process"/>
    <property type="evidence" value="ECO:0007669"/>
    <property type="project" value="TreeGrafter"/>
</dbReference>
<dbReference type="AlphaFoldDB" id="A0A061SK90"/>
<accession>A0A061SK90</accession>
<sequence>MGLKEDFDAAATEVKSFKKVSQADQLILYGLFKQVTVGDCTGDRPGIFDQKGRAKYDAWMERKGMNKEKAMEEYIAKVAALREQE</sequence>
<feature type="domain" description="ACB" evidence="3">
    <location>
        <begin position="3"/>
        <end position="85"/>
    </location>
</feature>
<protein>
    <submittedName>
        <fullName evidence="4">Diazepam-binding inhibitor (GABA receptor modulator, acyl-CoA-binding protein)</fullName>
    </submittedName>
</protein>
<gene>
    <name evidence="4" type="primary">ACBP</name>
    <name evidence="4" type="ORF">TSPGSL018_347</name>
</gene>
<dbReference type="PANTHER" id="PTHR23310:SF62">
    <property type="entry name" value="ACYL-COA BINDING PROTEIN 1, ISOFORM A"/>
    <property type="match status" value="1"/>
</dbReference>
<comment type="similarity">
    <text evidence="1">Belongs to the ACBP family.</text>
</comment>
<dbReference type="Pfam" id="PF00887">
    <property type="entry name" value="ACBP"/>
    <property type="match status" value="1"/>
</dbReference>
<dbReference type="SUPFAM" id="SSF47027">
    <property type="entry name" value="Acyl-CoA binding protein"/>
    <property type="match status" value="1"/>
</dbReference>
<evidence type="ECO:0000313" key="4">
    <source>
        <dbReference type="EMBL" id="JAC84703.1"/>
    </source>
</evidence>
<evidence type="ECO:0000256" key="1">
    <source>
        <dbReference type="ARBA" id="ARBA00005567"/>
    </source>
</evidence>
<dbReference type="PRINTS" id="PR00689">
    <property type="entry name" value="ACOABINDINGP"/>
</dbReference>
<evidence type="ECO:0000259" key="3">
    <source>
        <dbReference type="PROSITE" id="PS51228"/>
    </source>
</evidence>
<dbReference type="InterPro" id="IPR000582">
    <property type="entry name" value="Acyl-CoA-binding_protein"/>
</dbReference>
<dbReference type="InterPro" id="IPR035984">
    <property type="entry name" value="Acyl-CoA-binding_sf"/>
</dbReference>
<dbReference type="GO" id="GO:0000062">
    <property type="term" value="F:fatty-acyl-CoA binding"/>
    <property type="evidence" value="ECO:0007669"/>
    <property type="project" value="InterPro"/>
</dbReference>
<keyword evidence="2" id="KW-0446">Lipid-binding</keyword>
<evidence type="ECO:0000256" key="2">
    <source>
        <dbReference type="ARBA" id="ARBA00023121"/>
    </source>
</evidence>
<dbReference type="PANTHER" id="PTHR23310">
    <property type="entry name" value="ACYL-COA-BINDING PROTEIN, ACBP"/>
    <property type="match status" value="1"/>
</dbReference>
<keyword evidence="4" id="KW-0675">Receptor</keyword>